<organism evidence="2 3">
    <name type="scientific">Penicillium antarcticum</name>
    <dbReference type="NCBI Taxonomy" id="416450"/>
    <lineage>
        <taxon>Eukaryota</taxon>
        <taxon>Fungi</taxon>
        <taxon>Dikarya</taxon>
        <taxon>Ascomycota</taxon>
        <taxon>Pezizomycotina</taxon>
        <taxon>Eurotiomycetes</taxon>
        <taxon>Eurotiomycetidae</taxon>
        <taxon>Eurotiales</taxon>
        <taxon>Aspergillaceae</taxon>
        <taxon>Penicillium</taxon>
    </lineage>
</organism>
<evidence type="ECO:0000256" key="1">
    <source>
        <dbReference type="SAM" id="MobiDB-lite"/>
    </source>
</evidence>
<comment type="caution">
    <text evidence="2">The sequence shown here is derived from an EMBL/GenBank/DDBJ whole genome shotgun (WGS) entry which is preliminary data.</text>
</comment>
<dbReference type="Proteomes" id="UP000191672">
    <property type="component" value="Unassembled WGS sequence"/>
</dbReference>
<proteinExistence type="predicted"/>
<accession>A0A1V6QIG5</accession>
<dbReference type="AlphaFoldDB" id="A0A1V6QIG5"/>
<feature type="region of interest" description="Disordered" evidence="1">
    <location>
        <begin position="1"/>
        <end position="26"/>
    </location>
</feature>
<protein>
    <submittedName>
        <fullName evidence="2">Uncharacterized protein</fullName>
    </submittedName>
</protein>
<sequence length="86" mass="9818">MSPTVTRPGKRAPAWQLDSPPASDSSFYHGSRHQTVFEYGQIMSDRVVDLKAYFLRSVWNRVISTAENMTACYNWGHNYGDSVMKD</sequence>
<name>A0A1V6QIG5_9EURO</name>
<reference evidence="3" key="1">
    <citation type="journal article" date="2017" name="Nat. Microbiol.">
        <title>Global analysis of biosynthetic gene clusters reveals vast potential of secondary metabolite production in Penicillium species.</title>
        <authorList>
            <person name="Nielsen J.C."/>
            <person name="Grijseels S."/>
            <person name="Prigent S."/>
            <person name="Ji B."/>
            <person name="Dainat J."/>
            <person name="Nielsen K.F."/>
            <person name="Frisvad J.C."/>
            <person name="Workman M."/>
            <person name="Nielsen J."/>
        </authorList>
    </citation>
    <scope>NUCLEOTIDE SEQUENCE [LARGE SCALE GENOMIC DNA]</scope>
    <source>
        <strain evidence="3">IBT 31811</strain>
    </source>
</reference>
<evidence type="ECO:0000313" key="3">
    <source>
        <dbReference type="Proteomes" id="UP000191672"/>
    </source>
</evidence>
<evidence type="ECO:0000313" key="2">
    <source>
        <dbReference type="EMBL" id="OQD89029.1"/>
    </source>
</evidence>
<keyword evidence="3" id="KW-1185">Reference proteome</keyword>
<dbReference type="EMBL" id="MDYN01000003">
    <property type="protein sequence ID" value="OQD89029.1"/>
    <property type="molecule type" value="Genomic_DNA"/>
</dbReference>
<gene>
    <name evidence="2" type="ORF">PENANT_c003G10739</name>
</gene>